<proteinExistence type="predicted"/>
<protein>
    <submittedName>
        <fullName evidence="1">Uncharacterized protein</fullName>
    </submittedName>
</protein>
<sequence length="103" mass="11819">MAKVALNPAINVRETRPTGHATCLRLSTSHSRPLRAVRWRKLNPAVFRRSSSSPSILPTCPIPWLVSERRKRKGLSYDACLFLHFARRRRHGRRKVIDNHGGN</sequence>
<dbReference type="EMBL" id="GBRH01275229">
    <property type="protein sequence ID" value="JAD22666.1"/>
    <property type="molecule type" value="Transcribed_RNA"/>
</dbReference>
<dbReference type="AlphaFoldDB" id="A0A0A8Y8S8"/>
<accession>A0A0A8Y8S8</accession>
<evidence type="ECO:0000313" key="1">
    <source>
        <dbReference type="EMBL" id="JAD22666.1"/>
    </source>
</evidence>
<reference evidence="1" key="1">
    <citation type="submission" date="2014-09" db="EMBL/GenBank/DDBJ databases">
        <authorList>
            <person name="Magalhaes I.L.F."/>
            <person name="Oliveira U."/>
            <person name="Santos F.R."/>
            <person name="Vidigal T.H.D.A."/>
            <person name="Brescovit A.D."/>
            <person name="Santos A.J."/>
        </authorList>
    </citation>
    <scope>NUCLEOTIDE SEQUENCE</scope>
    <source>
        <tissue evidence="1">Shoot tissue taken approximately 20 cm above the soil surface</tissue>
    </source>
</reference>
<organism evidence="1">
    <name type="scientific">Arundo donax</name>
    <name type="common">Giant reed</name>
    <name type="synonym">Donax arundinaceus</name>
    <dbReference type="NCBI Taxonomy" id="35708"/>
    <lineage>
        <taxon>Eukaryota</taxon>
        <taxon>Viridiplantae</taxon>
        <taxon>Streptophyta</taxon>
        <taxon>Embryophyta</taxon>
        <taxon>Tracheophyta</taxon>
        <taxon>Spermatophyta</taxon>
        <taxon>Magnoliopsida</taxon>
        <taxon>Liliopsida</taxon>
        <taxon>Poales</taxon>
        <taxon>Poaceae</taxon>
        <taxon>PACMAD clade</taxon>
        <taxon>Arundinoideae</taxon>
        <taxon>Arundineae</taxon>
        <taxon>Arundo</taxon>
    </lineage>
</organism>
<name>A0A0A8Y8S8_ARUDO</name>
<reference evidence="1" key="2">
    <citation type="journal article" date="2015" name="Data Brief">
        <title>Shoot transcriptome of the giant reed, Arundo donax.</title>
        <authorList>
            <person name="Barrero R.A."/>
            <person name="Guerrero F.D."/>
            <person name="Moolhuijzen P."/>
            <person name="Goolsby J.A."/>
            <person name="Tidwell J."/>
            <person name="Bellgard S.E."/>
            <person name="Bellgard M.I."/>
        </authorList>
    </citation>
    <scope>NUCLEOTIDE SEQUENCE</scope>
    <source>
        <tissue evidence="1">Shoot tissue taken approximately 20 cm above the soil surface</tissue>
    </source>
</reference>